<name>A0A069QIX0_HOYLO</name>
<sequence>MALKPQLLFMGSWGRGAINKAFIPEFIAKWMCANIKTTRLVTLLSPWRGAGGEAVL</sequence>
<organism evidence="1 2">
    <name type="scientific">Hoylesella loescheii DSM 19665 = JCM 12249 = ATCC 15930</name>
    <dbReference type="NCBI Taxonomy" id="1122985"/>
    <lineage>
        <taxon>Bacteria</taxon>
        <taxon>Pseudomonadati</taxon>
        <taxon>Bacteroidota</taxon>
        <taxon>Bacteroidia</taxon>
        <taxon>Bacteroidales</taxon>
        <taxon>Prevotellaceae</taxon>
        <taxon>Hoylesella</taxon>
    </lineage>
</organism>
<dbReference type="Proteomes" id="UP000027442">
    <property type="component" value="Unassembled WGS sequence"/>
</dbReference>
<comment type="caution">
    <text evidence="1">The sequence shown here is derived from an EMBL/GenBank/DDBJ whole genome shotgun (WGS) entry which is preliminary data.</text>
</comment>
<dbReference type="PATRIC" id="fig|1122985.7.peg.1223"/>
<evidence type="ECO:0000313" key="1">
    <source>
        <dbReference type="EMBL" id="KDR52788.1"/>
    </source>
</evidence>
<protein>
    <submittedName>
        <fullName evidence="1">Uncharacterized protein</fullName>
    </submittedName>
</protein>
<gene>
    <name evidence="1" type="ORF">HMPREF1991_01181</name>
</gene>
<dbReference type="EMBL" id="JNGW01000045">
    <property type="protein sequence ID" value="KDR52788.1"/>
    <property type="molecule type" value="Genomic_DNA"/>
</dbReference>
<dbReference type="AlphaFoldDB" id="A0A069QIX0"/>
<evidence type="ECO:0000313" key="2">
    <source>
        <dbReference type="Proteomes" id="UP000027442"/>
    </source>
</evidence>
<reference evidence="1 2" key="1">
    <citation type="submission" date="2013-08" db="EMBL/GenBank/DDBJ databases">
        <authorList>
            <person name="Weinstock G."/>
            <person name="Sodergren E."/>
            <person name="Wylie T."/>
            <person name="Fulton L."/>
            <person name="Fulton R."/>
            <person name="Fronick C."/>
            <person name="O'Laughlin M."/>
            <person name="Godfrey J."/>
            <person name="Miner T."/>
            <person name="Herter B."/>
            <person name="Appelbaum E."/>
            <person name="Cordes M."/>
            <person name="Lek S."/>
            <person name="Wollam A."/>
            <person name="Pepin K.H."/>
            <person name="Palsikar V.B."/>
            <person name="Mitreva M."/>
            <person name="Wilson R.K."/>
        </authorList>
    </citation>
    <scope>NUCLEOTIDE SEQUENCE [LARGE SCALE GENOMIC DNA]</scope>
    <source>
        <strain evidence="1 2">ATCC 15930</strain>
    </source>
</reference>
<accession>A0A069QIX0</accession>
<proteinExistence type="predicted"/>
<dbReference type="HOGENOM" id="CLU_3010456_0_0_10"/>
<keyword evidence="2" id="KW-1185">Reference proteome</keyword>